<dbReference type="AlphaFoldDB" id="A0A1H9CXS3"/>
<dbReference type="Proteomes" id="UP000198648">
    <property type="component" value="Unassembled WGS sequence"/>
</dbReference>
<dbReference type="STRING" id="1299341.SAMN05444005_105143"/>
<dbReference type="RefSeq" id="WP_143065638.1">
    <property type="nucleotide sequence ID" value="NZ_FOEI01000005.1"/>
</dbReference>
<reference evidence="1 2" key="1">
    <citation type="submission" date="2016-10" db="EMBL/GenBank/DDBJ databases">
        <authorList>
            <person name="de Groot N.N."/>
        </authorList>
    </citation>
    <scope>NUCLEOTIDE SEQUENCE [LARGE SCALE GENOMIC DNA]</scope>
    <source>
        <strain evidence="1 2">DSM 27078</strain>
    </source>
</reference>
<keyword evidence="2" id="KW-1185">Reference proteome</keyword>
<name>A0A1H9CXS3_9FLAO</name>
<dbReference type="OrthoDB" id="1332433at2"/>
<evidence type="ECO:0000313" key="2">
    <source>
        <dbReference type="Proteomes" id="UP000198648"/>
    </source>
</evidence>
<dbReference type="EMBL" id="FOEI01000005">
    <property type="protein sequence ID" value="SEQ05917.1"/>
    <property type="molecule type" value="Genomic_DNA"/>
</dbReference>
<evidence type="ECO:0000313" key="1">
    <source>
        <dbReference type="EMBL" id="SEQ05917.1"/>
    </source>
</evidence>
<sequence length="216" mass="25926">MKKSVLIFGLILLFMSCRRRVENYVEFSENQPVDVEEIQNVPENWFGNYRSIDSSLISIEKDKIIEKWFSDWKISIKEKDSFPNLTFQKNFVIDNTTNEKTKLISKNDSLFWKEQYSDTIFIKDKILKLYKDALILNTNDEGRIYIDVLKKENNQIRKFSIDSKEDFEKLKREIKVDFEYKYSNNDTTVIVKPTKSDFRKILRKKGYTNEMIYTKI</sequence>
<gene>
    <name evidence="1" type="ORF">SAMN05444005_105143</name>
</gene>
<protein>
    <submittedName>
        <fullName evidence="1">Uncharacterized protein</fullName>
    </submittedName>
</protein>
<accession>A0A1H9CXS3</accession>
<dbReference type="PROSITE" id="PS51257">
    <property type="entry name" value="PROKAR_LIPOPROTEIN"/>
    <property type="match status" value="1"/>
</dbReference>
<proteinExistence type="predicted"/>
<organism evidence="1 2">
    <name type="scientific">Flavobacterium urocaniciphilum</name>
    <dbReference type="NCBI Taxonomy" id="1299341"/>
    <lineage>
        <taxon>Bacteria</taxon>
        <taxon>Pseudomonadati</taxon>
        <taxon>Bacteroidota</taxon>
        <taxon>Flavobacteriia</taxon>
        <taxon>Flavobacteriales</taxon>
        <taxon>Flavobacteriaceae</taxon>
        <taxon>Flavobacterium</taxon>
    </lineage>
</organism>